<dbReference type="OrthoDB" id="6111975at2"/>
<protein>
    <submittedName>
        <fullName evidence="8">Serine/threonine protein kinase</fullName>
    </submittedName>
</protein>
<feature type="domain" description="Protein kinase" evidence="7">
    <location>
        <begin position="10"/>
        <end position="281"/>
    </location>
</feature>
<keyword evidence="6" id="KW-0812">Transmembrane</keyword>
<feature type="transmembrane region" description="Helical" evidence="6">
    <location>
        <begin position="328"/>
        <end position="350"/>
    </location>
</feature>
<dbReference type="GO" id="GO:0004674">
    <property type="term" value="F:protein serine/threonine kinase activity"/>
    <property type="evidence" value="ECO:0007669"/>
    <property type="project" value="UniProtKB-KW"/>
</dbReference>
<sequence>MVNTEFDNRFVIESEINKNERAWVYRGVDKETGQEVAVKVLRPWTSASEKLESRFVQEFKLLKTLEHPNIVKVIQTGLTPNRFHYFAMELLKGQTLGQKLREVGRFPASKVADLLDQIAGAIDTAHARNVVHRDINPSNLMLHTDPTTGREVVKILDFGLAKIISENSGKAGAALTAAGVSVGTPAYMSPEQAMGKPIDKQSDIYSLGVTLYTLLTGVVPFERPNDYATMVAHVNDPIPWFSERGAANVVGPGVEAVVRMAMAKDPKDRPQSASELARLFREAVERPDRIPAAVQRMPSASTASTAPTLDPLASGSTLTAGAPVGANMMPVMLMGLVGLGLVVVGILWALR</sequence>
<reference key="1">
    <citation type="submission" date="2010-11" db="EMBL/GenBank/DDBJ databases">
        <title>The complete sequence of chromosome of Isophaera pallida ATCC 43644.</title>
        <authorList>
            <consortium name="US DOE Joint Genome Institute (JGI-PGF)"/>
            <person name="Lucas S."/>
            <person name="Copeland A."/>
            <person name="Lapidus A."/>
            <person name="Bruce D."/>
            <person name="Goodwin L."/>
            <person name="Pitluck S."/>
            <person name="Kyrpides N."/>
            <person name="Mavromatis K."/>
            <person name="Pagani I."/>
            <person name="Ivanova N."/>
            <person name="Saunders E."/>
            <person name="Brettin T."/>
            <person name="Detter J.C."/>
            <person name="Han C."/>
            <person name="Tapia R."/>
            <person name="Land M."/>
            <person name="Hauser L."/>
            <person name="Markowitz V."/>
            <person name="Cheng J.-F."/>
            <person name="Hugenholtz P."/>
            <person name="Woyke T."/>
            <person name="Wu D."/>
            <person name="Eisen J.A."/>
        </authorList>
    </citation>
    <scope>NUCLEOTIDE SEQUENCE</scope>
    <source>
        <strain>ATCC 43644</strain>
    </source>
</reference>
<dbReference type="KEGG" id="ipa:Isop_1680"/>
<dbReference type="PANTHER" id="PTHR43289:SF6">
    <property type="entry name" value="SERINE_THREONINE-PROTEIN KINASE NEKL-3"/>
    <property type="match status" value="1"/>
</dbReference>
<dbReference type="EMBL" id="CP002353">
    <property type="protein sequence ID" value="ADV62264.1"/>
    <property type="molecule type" value="Genomic_DNA"/>
</dbReference>
<dbReference type="InterPro" id="IPR011009">
    <property type="entry name" value="Kinase-like_dom_sf"/>
</dbReference>
<evidence type="ECO:0000256" key="3">
    <source>
        <dbReference type="ARBA" id="ARBA00022777"/>
    </source>
</evidence>
<evidence type="ECO:0000256" key="2">
    <source>
        <dbReference type="ARBA" id="ARBA00022741"/>
    </source>
</evidence>
<evidence type="ECO:0000313" key="8">
    <source>
        <dbReference type="EMBL" id="ADV62264.1"/>
    </source>
</evidence>
<gene>
    <name evidence="8" type="ordered locus">Isop_1680</name>
</gene>
<dbReference type="eggNOG" id="COG0515">
    <property type="taxonomic scope" value="Bacteria"/>
</dbReference>
<dbReference type="InterPro" id="IPR000719">
    <property type="entry name" value="Prot_kinase_dom"/>
</dbReference>
<evidence type="ECO:0000256" key="4">
    <source>
        <dbReference type="ARBA" id="ARBA00022840"/>
    </source>
</evidence>
<dbReference type="Proteomes" id="UP000008631">
    <property type="component" value="Chromosome"/>
</dbReference>
<dbReference type="SUPFAM" id="SSF56112">
    <property type="entry name" value="Protein kinase-like (PK-like)"/>
    <property type="match status" value="1"/>
</dbReference>
<keyword evidence="3 8" id="KW-0418">Kinase</keyword>
<dbReference type="PANTHER" id="PTHR43289">
    <property type="entry name" value="MITOGEN-ACTIVATED PROTEIN KINASE KINASE KINASE 20-RELATED"/>
    <property type="match status" value="1"/>
</dbReference>
<keyword evidence="4" id="KW-0067">ATP-binding</keyword>
<keyword evidence="2" id="KW-0547">Nucleotide-binding</keyword>
<evidence type="ECO:0000256" key="6">
    <source>
        <dbReference type="SAM" id="Phobius"/>
    </source>
</evidence>
<dbReference type="RefSeq" id="WP_013564552.1">
    <property type="nucleotide sequence ID" value="NC_014962.1"/>
</dbReference>
<dbReference type="HOGENOM" id="CLU_000288_63_44_0"/>
<dbReference type="Pfam" id="PF00069">
    <property type="entry name" value="Pkinase"/>
    <property type="match status" value="1"/>
</dbReference>
<name>E8R0D7_ISOPI</name>
<dbReference type="CDD" id="cd14014">
    <property type="entry name" value="STKc_PknB_like"/>
    <property type="match status" value="1"/>
</dbReference>
<keyword evidence="6" id="KW-0472">Membrane</keyword>
<feature type="region of interest" description="Disordered" evidence="5">
    <location>
        <begin position="291"/>
        <end position="314"/>
    </location>
</feature>
<accession>E8R0D7</accession>
<feature type="compositionally biased region" description="Polar residues" evidence="5">
    <location>
        <begin position="298"/>
        <end position="307"/>
    </location>
</feature>
<evidence type="ECO:0000259" key="7">
    <source>
        <dbReference type="PROSITE" id="PS50011"/>
    </source>
</evidence>
<dbReference type="Gene3D" id="3.30.200.20">
    <property type="entry name" value="Phosphorylase Kinase, domain 1"/>
    <property type="match status" value="1"/>
</dbReference>
<evidence type="ECO:0000256" key="1">
    <source>
        <dbReference type="ARBA" id="ARBA00022679"/>
    </source>
</evidence>
<evidence type="ECO:0000256" key="5">
    <source>
        <dbReference type="SAM" id="MobiDB-lite"/>
    </source>
</evidence>
<dbReference type="PROSITE" id="PS50011">
    <property type="entry name" value="PROTEIN_KINASE_DOM"/>
    <property type="match status" value="1"/>
</dbReference>
<dbReference type="Gene3D" id="1.10.510.10">
    <property type="entry name" value="Transferase(Phosphotransferase) domain 1"/>
    <property type="match status" value="1"/>
</dbReference>
<keyword evidence="6" id="KW-1133">Transmembrane helix</keyword>
<reference evidence="8 9" key="2">
    <citation type="journal article" date="2011" name="Stand. Genomic Sci.">
        <title>Complete genome sequence of Isosphaera pallida type strain (IS1B).</title>
        <authorList>
            <consortium name="US DOE Joint Genome Institute (JGI-PGF)"/>
            <person name="Goker M."/>
            <person name="Cleland D."/>
            <person name="Saunders E."/>
            <person name="Lapidus A."/>
            <person name="Nolan M."/>
            <person name="Lucas S."/>
            <person name="Hammon N."/>
            <person name="Deshpande S."/>
            <person name="Cheng J.F."/>
            <person name="Tapia R."/>
            <person name="Han C."/>
            <person name="Goodwin L."/>
            <person name="Pitluck S."/>
            <person name="Liolios K."/>
            <person name="Pagani I."/>
            <person name="Ivanova N."/>
            <person name="Mavromatis K."/>
            <person name="Pati A."/>
            <person name="Chen A."/>
            <person name="Palaniappan K."/>
            <person name="Land M."/>
            <person name="Hauser L."/>
            <person name="Chang Y.J."/>
            <person name="Jeffries C.D."/>
            <person name="Detter J.C."/>
            <person name="Beck B."/>
            <person name="Woyke T."/>
            <person name="Bristow J."/>
            <person name="Eisen J.A."/>
            <person name="Markowitz V."/>
            <person name="Hugenholtz P."/>
            <person name="Kyrpides N.C."/>
            <person name="Klenk H.P."/>
        </authorList>
    </citation>
    <scope>NUCLEOTIDE SEQUENCE [LARGE SCALE GENOMIC DNA]</scope>
    <source>
        <strain evidence="9">ATCC 43644 / DSM 9630 / IS1B</strain>
    </source>
</reference>
<organism evidence="8 9">
    <name type="scientific">Isosphaera pallida (strain ATCC 43644 / DSM 9630 / IS1B)</name>
    <dbReference type="NCBI Taxonomy" id="575540"/>
    <lineage>
        <taxon>Bacteria</taxon>
        <taxon>Pseudomonadati</taxon>
        <taxon>Planctomycetota</taxon>
        <taxon>Planctomycetia</taxon>
        <taxon>Isosphaerales</taxon>
        <taxon>Isosphaeraceae</taxon>
        <taxon>Isosphaera</taxon>
    </lineage>
</organism>
<dbReference type="GO" id="GO:0005524">
    <property type="term" value="F:ATP binding"/>
    <property type="evidence" value="ECO:0007669"/>
    <property type="project" value="UniProtKB-KW"/>
</dbReference>
<dbReference type="AlphaFoldDB" id="E8R0D7"/>
<dbReference type="InParanoid" id="E8R0D7"/>
<dbReference type="STRING" id="575540.Isop_1680"/>
<keyword evidence="9" id="KW-1185">Reference proteome</keyword>
<evidence type="ECO:0000313" key="9">
    <source>
        <dbReference type="Proteomes" id="UP000008631"/>
    </source>
</evidence>
<proteinExistence type="predicted"/>
<keyword evidence="8" id="KW-0723">Serine/threonine-protein kinase</keyword>
<keyword evidence="1" id="KW-0808">Transferase</keyword>